<dbReference type="GO" id="GO:0005536">
    <property type="term" value="F:D-glucose binding"/>
    <property type="evidence" value="ECO:0007669"/>
    <property type="project" value="InterPro"/>
</dbReference>
<dbReference type="FunFam" id="3.40.367.20:FF:000003">
    <property type="entry name" value="Phosphotransferase"/>
    <property type="match status" value="1"/>
</dbReference>
<dbReference type="Gene3D" id="3.30.420.40">
    <property type="match status" value="1"/>
</dbReference>
<dbReference type="Proteomes" id="UP001367508">
    <property type="component" value="Unassembled WGS sequence"/>
</dbReference>
<dbReference type="Pfam" id="PF00349">
    <property type="entry name" value="Hexokinase_1"/>
    <property type="match status" value="1"/>
</dbReference>
<dbReference type="InterPro" id="IPR022672">
    <property type="entry name" value="Hexokinase_N"/>
</dbReference>
<evidence type="ECO:0000256" key="6">
    <source>
        <dbReference type="ARBA" id="ARBA00022741"/>
    </source>
</evidence>
<dbReference type="GO" id="GO:0005741">
    <property type="term" value="C:mitochondrial outer membrane"/>
    <property type="evidence" value="ECO:0007669"/>
    <property type="project" value="UniProtKB-SubCell"/>
</dbReference>
<comment type="pathway">
    <text evidence="2">Carbohydrate degradation; glycolysis; D-glyceraldehyde 3-phosphate and glycerone phosphate from D-glucose: step 1/4.</text>
</comment>
<dbReference type="AlphaFoldDB" id="A0AAN9K766"/>
<dbReference type="CDD" id="cd24020">
    <property type="entry name" value="ASKHA_NBD_HK_plant"/>
    <property type="match status" value="1"/>
</dbReference>
<dbReference type="PROSITE" id="PS51748">
    <property type="entry name" value="HEXOKINASE_2"/>
    <property type="match status" value="1"/>
</dbReference>
<keyword evidence="7 11" id="KW-0418">Kinase</keyword>
<keyword evidence="10 11" id="KW-0324">Glycolysis</keyword>
<keyword evidence="8" id="KW-0472">Membrane</keyword>
<name>A0AAN9K766_CANGL</name>
<evidence type="ECO:0000256" key="9">
    <source>
        <dbReference type="ARBA" id="ARBA00022840"/>
    </source>
</evidence>
<dbReference type="GO" id="GO:0001678">
    <property type="term" value="P:intracellular glucose homeostasis"/>
    <property type="evidence" value="ECO:0007669"/>
    <property type="project" value="InterPro"/>
</dbReference>
<evidence type="ECO:0000256" key="7">
    <source>
        <dbReference type="ARBA" id="ARBA00022777"/>
    </source>
</evidence>
<dbReference type="Gene3D" id="3.40.367.20">
    <property type="match status" value="1"/>
</dbReference>
<comment type="pathway">
    <text evidence="3">Carbohydrate metabolism; hexose metabolism.</text>
</comment>
<evidence type="ECO:0000256" key="10">
    <source>
        <dbReference type="ARBA" id="ARBA00023152"/>
    </source>
</evidence>
<dbReference type="Pfam" id="PF03727">
    <property type="entry name" value="Hexokinase_2"/>
    <property type="match status" value="1"/>
</dbReference>
<evidence type="ECO:0000259" key="13">
    <source>
        <dbReference type="Pfam" id="PF03727"/>
    </source>
</evidence>
<dbReference type="PROSITE" id="PS51257">
    <property type="entry name" value="PROKAR_LIPOPROTEIN"/>
    <property type="match status" value="1"/>
</dbReference>
<evidence type="ECO:0000259" key="12">
    <source>
        <dbReference type="Pfam" id="PF00349"/>
    </source>
</evidence>
<dbReference type="InterPro" id="IPR001312">
    <property type="entry name" value="Hexokinase"/>
</dbReference>
<evidence type="ECO:0000256" key="3">
    <source>
        <dbReference type="ARBA" id="ARBA00005028"/>
    </source>
</evidence>
<keyword evidence="15" id="KW-1185">Reference proteome</keyword>
<protein>
    <recommendedName>
        <fullName evidence="11">Phosphotransferase</fullName>
        <ecNumber evidence="11">2.7.1.-</ecNumber>
    </recommendedName>
</protein>
<proteinExistence type="inferred from homology"/>
<keyword evidence="5 11" id="KW-0808">Transferase</keyword>
<evidence type="ECO:0000313" key="15">
    <source>
        <dbReference type="Proteomes" id="UP001367508"/>
    </source>
</evidence>
<keyword evidence="8" id="KW-0496">Mitochondrion</keyword>
<accession>A0AAN9K766</accession>
<organism evidence="14 15">
    <name type="scientific">Canavalia gladiata</name>
    <name type="common">Sword bean</name>
    <name type="synonym">Dolichos gladiatus</name>
    <dbReference type="NCBI Taxonomy" id="3824"/>
    <lineage>
        <taxon>Eukaryota</taxon>
        <taxon>Viridiplantae</taxon>
        <taxon>Streptophyta</taxon>
        <taxon>Embryophyta</taxon>
        <taxon>Tracheophyta</taxon>
        <taxon>Spermatophyta</taxon>
        <taxon>Magnoliopsida</taxon>
        <taxon>eudicotyledons</taxon>
        <taxon>Gunneridae</taxon>
        <taxon>Pentapetalae</taxon>
        <taxon>rosids</taxon>
        <taxon>fabids</taxon>
        <taxon>Fabales</taxon>
        <taxon>Fabaceae</taxon>
        <taxon>Papilionoideae</taxon>
        <taxon>50 kb inversion clade</taxon>
        <taxon>NPAAA clade</taxon>
        <taxon>indigoferoid/millettioid clade</taxon>
        <taxon>Phaseoleae</taxon>
        <taxon>Canavalia</taxon>
    </lineage>
</organism>
<comment type="subcellular location">
    <subcellularLocation>
        <location evidence="1">Mitochondrion outer membrane</location>
        <topology evidence="1">Single-pass membrane protein</topology>
    </subcellularLocation>
</comment>
<evidence type="ECO:0000256" key="2">
    <source>
        <dbReference type="ARBA" id="ARBA00004888"/>
    </source>
</evidence>
<keyword evidence="8" id="KW-1000">Mitochondrion outer membrane</keyword>
<dbReference type="GO" id="GO:0005524">
    <property type="term" value="F:ATP binding"/>
    <property type="evidence" value="ECO:0007669"/>
    <property type="project" value="UniProtKB-UniRule"/>
</dbReference>
<evidence type="ECO:0000313" key="14">
    <source>
        <dbReference type="EMBL" id="KAK7312180.1"/>
    </source>
</evidence>
<dbReference type="EMBL" id="JAYMYQ010000009">
    <property type="protein sequence ID" value="KAK7312180.1"/>
    <property type="molecule type" value="Genomic_DNA"/>
</dbReference>
<dbReference type="GO" id="GO:0006096">
    <property type="term" value="P:glycolytic process"/>
    <property type="evidence" value="ECO:0007669"/>
    <property type="project" value="UniProtKB-KW"/>
</dbReference>
<evidence type="ECO:0000256" key="11">
    <source>
        <dbReference type="RuleBase" id="RU362007"/>
    </source>
</evidence>
<dbReference type="EC" id="2.7.1.-" evidence="11"/>
<comment type="caution">
    <text evidence="14">The sequence shown here is derived from an EMBL/GenBank/DDBJ whole genome shotgun (WGS) entry which is preliminary data.</text>
</comment>
<gene>
    <name evidence="14" type="ORF">VNO77_35860</name>
</gene>
<dbReference type="FunFam" id="3.30.420.40:FF:000034">
    <property type="entry name" value="Phosphotransferase"/>
    <property type="match status" value="1"/>
</dbReference>
<feature type="domain" description="Hexokinase N-terminal" evidence="12">
    <location>
        <begin position="41"/>
        <end position="240"/>
    </location>
</feature>
<evidence type="ECO:0000256" key="5">
    <source>
        <dbReference type="ARBA" id="ARBA00022679"/>
    </source>
</evidence>
<evidence type="ECO:0000256" key="4">
    <source>
        <dbReference type="ARBA" id="ARBA00009225"/>
    </source>
</evidence>
<dbReference type="GO" id="GO:0004396">
    <property type="term" value="F:hexokinase activity"/>
    <property type="evidence" value="ECO:0007669"/>
    <property type="project" value="UniProtKB-UniRule"/>
</dbReference>
<dbReference type="PANTHER" id="PTHR19443">
    <property type="entry name" value="HEXOKINASE"/>
    <property type="match status" value="1"/>
</dbReference>
<evidence type="ECO:0000256" key="8">
    <source>
        <dbReference type="ARBA" id="ARBA00022787"/>
    </source>
</evidence>
<dbReference type="InterPro" id="IPR043129">
    <property type="entry name" value="ATPase_NBD"/>
</dbReference>
<keyword evidence="6 11" id="KW-0547">Nucleotide-binding</keyword>
<dbReference type="InterPro" id="IPR022673">
    <property type="entry name" value="Hexokinase_C"/>
</dbReference>
<reference evidence="14 15" key="1">
    <citation type="submission" date="2024-01" db="EMBL/GenBank/DDBJ databases">
        <title>The genomes of 5 underutilized Papilionoideae crops provide insights into root nodulation and disease resistanc.</title>
        <authorList>
            <person name="Jiang F."/>
        </authorList>
    </citation>
    <scope>NUCLEOTIDE SEQUENCE [LARGE SCALE GENOMIC DNA]</scope>
    <source>
        <strain evidence="14">LVBAO_FW01</strain>
        <tissue evidence="14">Leaves</tissue>
    </source>
</reference>
<dbReference type="PRINTS" id="PR00475">
    <property type="entry name" value="HEXOKINASE"/>
</dbReference>
<evidence type="ECO:0000256" key="1">
    <source>
        <dbReference type="ARBA" id="ARBA00004572"/>
    </source>
</evidence>
<dbReference type="SUPFAM" id="SSF53067">
    <property type="entry name" value="Actin-like ATPase domain"/>
    <property type="match status" value="2"/>
</dbReference>
<dbReference type="GO" id="GO:0005829">
    <property type="term" value="C:cytosol"/>
    <property type="evidence" value="ECO:0007669"/>
    <property type="project" value="TreeGrafter"/>
</dbReference>
<sequence>MGRVAVVVAASVAAAACAVAAVAVGRRMRSRRKWNKVVGVLRELEEACETSVERLRLVVGAMDVEMHAGLASEGGSKLKMLLTYVHNLPNGTERETYYALDLGGTNFRVLRVHLHGQQSSVLEHEVERRPIPQHLMTGKSKDLFDFIASSLKEFVEKGGDGSQLSPNRKKELGFTFPFPVKQMSVSSGTLIKWTKGFSVVDMVGMDVPACLQEALTQKGLDMKVAALVNDTVGTLALGHYHDSDTVAAVVIGTGTNACYLERVDAIVKSQGLLTTSGCMVVNMEWGNFWSSHLPRTSYDIDLDLESPNPNDQGFEKMISGMYLGDIVRRVILRMLLESDLFGPISSKLSRPFMLRTPMMAAMHEDGSPDLKEVARILEDILEIPDVPLKVRKVVVKVCDVVTRRAARLAAAGIVGILKKIGRDGGVITGGRRSDMEMKRTVVAIEGVLYSSYTLFREYLHEALNEILGEDIAKHVILKVTEDGSGIGAALLAASHSSYNVDTVQLL</sequence>
<dbReference type="PANTHER" id="PTHR19443:SF6">
    <property type="entry name" value="HEXOKINASE-4"/>
    <property type="match status" value="1"/>
</dbReference>
<keyword evidence="9 11" id="KW-0067">ATP-binding</keyword>
<feature type="domain" description="Hexokinase C-terminal" evidence="13">
    <location>
        <begin position="247"/>
        <end position="493"/>
    </location>
</feature>
<comment type="similarity">
    <text evidence="4 11">Belongs to the hexokinase family.</text>
</comment>